<dbReference type="InterPro" id="IPR006037">
    <property type="entry name" value="RCK_C"/>
</dbReference>
<dbReference type="Gene3D" id="3.30.70.1450">
    <property type="entry name" value="Regulator of K+ conductance, C-terminal domain"/>
    <property type="match status" value="2"/>
</dbReference>
<evidence type="ECO:0000256" key="5">
    <source>
        <dbReference type="ARBA" id="ARBA00022989"/>
    </source>
</evidence>
<keyword evidence="10" id="KW-1185">Reference proteome</keyword>
<dbReference type="Pfam" id="PF02080">
    <property type="entry name" value="TrkA_C"/>
    <property type="match status" value="2"/>
</dbReference>
<feature type="domain" description="RCK C-terminal" evidence="8">
    <location>
        <begin position="309"/>
        <end position="394"/>
    </location>
</feature>
<feature type="transmembrane region" description="Helical" evidence="7">
    <location>
        <begin position="458"/>
        <end position="475"/>
    </location>
</feature>
<name>A0A9X9WSC2_9PROT</name>
<dbReference type="SUPFAM" id="SSF116726">
    <property type="entry name" value="TrkA C-terminal domain-like"/>
    <property type="match status" value="2"/>
</dbReference>
<dbReference type="InterPro" id="IPR036721">
    <property type="entry name" value="RCK_C_sf"/>
</dbReference>
<comment type="subcellular location">
    <subcellularLocation>
        <location evidence="1">Membrane</location>
        <topology evidence="1">Multi-pass membrane protein</topology>
    </subcellularLocation>
</comment>
<feature type="transmembrane region" description="Helical" evidence="7">
    <location>
        <begin position="12"/>
        <end position="32"/>
    </location>
</feature>
<keyword evidence="2" id="KW-0813">Transport</keyword>
<gene>
    <name evidence="9" type="ORF">GXW76_02595</name>
</gene>
<feature type="domain" description="RCK C-terminal" evidence="8">
    <location>
        <begin position="216"/>
        <end position="301"/>
    </location>
</feature>
<feature type="transmembrane region" description="Helical" evidence="7">
    <location>
        <begin position="144"/>
        <end position="162"/>
    </location>
</feature>
<comment type="caution">
    <text evidence="9">The sequence shown here is derived from an EMBL/GenBank/DDBJ whole genome shotgun (WGS) entry which is preliminary data.</text>
</comment>
<evidence type="ECO:0000256" key="6">
    <source>
        <dbReference type="ARBA" id="ARBA00023136"/>
    </source>
</evidence>
<reference evidence="9" key="1">
    <citation type="submission" date="2020-01" db="EMBL/GenBank/DDBJ databases">
        <authorList>
            <person name="Rat A."/>
        </authorList>
    </citation>
    <scope>NUCLEOTIDE SEQUENCE</scope>
    <source>
        <strain evidence="9">LMG 31231</strain>
    </source>
</reference>
<feature type="transmembrane region" description="Helical" evidence="7">
    <location>
        <begin position="38"/>
        <end position="59"/>
    </location>
</feature>
<dbReference type="Proteomes" id="UP001138751">
    <property type="component" value="Unassembled WGS sequence"/>
</dbReference>
<evidence type="ECO:0000256" key="7">
    <source>
        <dbReference type="SAM" id="Phobius"/>
    </source>
</evidence>
<dbReference type="PROSITE" id="PS51202">
    <property type="entry name" value="RCK_C"/>
    <property type="match status" value="2"/>
</dbReference>
<keyword evidence="4" id="KW-0677">Repeat</keyword>
<dbReference type="GO" id="GO:0008324">
    <property type="term" value="F:monoatomic cation transmembrane transporter activity"/>
    <property type="evidence" value="ECO:0007669"/>
    <property type="project" value="InterPro"/>
</dbReference>
<dbReference type="EMBL" id="JAAEDM010000004">
    <property type="protein sequence ID" value="MBR0670051.1"/>
    <property type="molecule type" value="Genomic_DNA"/>
</dbReference>
<feature type="transmembrane region" description="Helical" evidence="7">
    <location>
        <begin position="66"/>
        <end position="85"/>
    </location>
</feature>
<organism evidence="9 10">
    <name type="scientific">Neoroseomonas soli</name>
    <dbReference type="NCBI Taxonomy" id="1081025"/>
    <lineage>
        <taxon>Bacteria</taxon>
        <taxon>Pseudomonadati</taxon>
        <taxon>Pseudomonadota</taxon>
        <taxon>Alphaproteobacteria</taxon>
        <taxon>Acetobacterales</taxon>
        <taxon>Acetobacteraceae</taxon>
        <taxon>Neoroseomonas</taxon>
    </lineage>
</organism>
<keyword evidence="6 7" id="KW-0472">Membrane</keyword>
<feature type="transmembrane region" description="Helical" evidence="7">
    <location>
        <begin position="182"/>
        <end position="204"/>
    </location>
</feature>
<evidence type="ECO:0000256" key="3">
    <source>
        <dbReference type="ARBA" id="ARBA00022692"/>
    </source>
</evidence>
<evidence type="ECO:0000313" key="9">
    <source>
        <dbReference type="EMBL" id="MBR0670051.1"/>
    </source>
</evidence>
<dbReference type="PANTHER" id="PTHR43652:SF2">
    <property type="entry name" value="BASIC AMINO ACID ANTIPORTER YFCC-RELATED"/>
    <property type="match status" value="1"/>
</dbReference>
<protein>
    <submittedName>
        <fullName evidence="9">SLC13 family permease</fullName>
    </submittedName>
</protein>
<proteinExistence type="predicted"/>
<sequence>MSGQIQGGAVPSLEQALAFSILGITLALFVWGRLRYDLVALLALLAAIASGVVPAADAFKGFGDQVVVIVASALVLSAGIGKSGLIKRAIRQVEPHLRSTGARVVALTASVTVLSAFMKNIGALAIFLPMAMQIARRSNTPPSALLMPMAFGSLVGGLVTLVGTSPNLIVSRVREDIGGAPFAMFDFAPVGLGIAAAALVFLAFGWRLLPHDRKGQPSAAEAFEVGPYMSEARIPQGSAIVGKTVGEFEAIADGEIVTLAVLREGGRSYIPNGAWRLFAGDALILQGDPHRLTDLVTQTGLELAGAGKGPARNLPAGDISVVEVVVMPESALVGATPRQMRLRDAHGLNLLAVARRGETIRTRLRQVRVRAGDVLALQGPAGAMTEALRSLDCLPLVDRATGLGRKRYEILPLILLGITLVLVGFGIVPVAPAFFAAAVMTVLCGVLTLQEAYDAVDAPILILLACLIPVSDAIANTGGAQLIAGGLAQIAVQLPATGSLALVLLVAMALTPFLNNAATALIMAPIAADLAVRLGLKPDPFLMAVAIGCACDFLTPIGHQCNTLVLGPGGYRFGDYWRLGLPLSAIVLVIATLTIPIVWPLR</sequence>
<feature type="transmembrane region" description="Helical" evidence="7">
    <location>
        <begin position="487"/>
        <end position="510"/>
    </location>
</feature>
<dbReference type="GO" id="GO:0005886">
    <property type="term" value="C:plasma membrane"/>
    <property type="evidence" value="ECO:0007669"/>
    <property type="project" value="TreeGrafter"/>
</dbReference>
<dbReference type="InterPro" id="IPR004680">
    <property type="entry name" value="Cit_transptr-like_dom"/>
</dbReference>
<evidence type="ECO:0000256" key="2">
    <source>
        <dbReference type="ARBA" id="ARBA00022448"/>
    </source>
</evidence>
<evidence type="ECO:0000256" key="1">
    <source>
        <dbReference type="ARBA" id="ARBA00004141"/>
    </source>
</evidence>
<reference evidence="9" key="2">
    <citation type="journal article" date="2021" name="Syst. Appl. Microbiol.">
        <title>Roseomonas hellenica sp. nov., isolated from roots of wild-growing Alkanna tinctoria.</title>
        <authorList>
            <person name="Rat A."/>
            <person name="Naranjo H.D."/>
            <person name="Lebbe L."/>
            <person name="Cnockaert M."/>
            <person name="Krigas N."/>
            <person name="Grigoriadou K."/>
            <person name="Maloupa E."/>
            <person name="Willems A."/>
        </authorList>
    </citation>
    <scope>NUCLEOTIDE SEQUENCE</scope>
    <source>
        <strain evidence="9">LMG 31231</strain>
    </source>
</reference>
<accession>A0A9X9WSC2</accession>
<dbReference type="AlphaFoldDB" id="A0A9X9WSC2"/>
<keyword evidence="3 7" id="KW-0812">Transmembrane</keyword>
<evidence type="ECO:0000259" key="8">
    <source>
        <dbReference type="PROSITE" id="PS51202"/>
    </source>
</evidence>
<feature type="transmembrane region" description="Helical" evidence="7">
    <location>
        <begin position="105"/>
        <end position="132"/>
    </location>
</feature>
<evidence type="ECO:0000256" key="4">
    <source>
        <dbReference type="ARBA" id="ARBA00022737"/>
    </source>
</evidence>
<keyword evidence="5 7" id="KW-1133">Transmembrane helix</keyword>
<feature type="transmembrane region" description="Helical" evidence="7">
    <location>
        <begin position="413"/>
        <end position="438"/>
    </location>
</feature>
<evidence type="ECO:0000313" key="10">
    <source>
        <dbReference type="Proteomes" id="UP001138751"/>
    </source>
</evidence>
<dbReference type="InterPro" id="IPR051679">
    <property type="entry name" value="DASS-Related_Transporters"/>
</dbReference>
<dbReference type="PANTHER" id="PTHR43652">
    <property type="entry name" value="BASIC AMINO ACID ANTIPORTER YFCC-RELATED"/>
    <property type="match status" value="1"/>
</dbReference>
<feature type="transmembrane region" description="Helical" evidence="7">
    <location>
        <begin position="579"/>
        <end position="599"/>
    </location>
</feature>
<dbReference type="GO" id="GO:0006813">
    <property type="term" value="P:potassium ion transport"/>
    <property type="evidence" value="ECO:0007669"/>
    <property type="project" value="InterPro"/>
</dbReference>
<dbReference type="Pfam" id="PF03600">
    <property type="entry name" value="CitMHS"/>
    <property type="match status" value="1"/>
</dbReference>